<dbReference type="EMBL" id="AP009049">
    <property type="protein sequence ID" value="BAH07387.1"/>
    <property type="molecule type" value="Genomic_DNA"/>
</dbReference>
<name>B9E4G2_CLOK1</name>
<dbReference type="KEGG" id="ckr:CKR_2336"/>
<dbReference type="AlphaFoldDB" id="B9E4G2"/>
<gene>
    <name evidence="1" type="ordered locus">CKR_2336</name>
</gene>
<protein>
    <submittedName>
        <fullName evidence="1">Uncharacterized protein</fullName>
    </submittedName>
</protein>
<reference evidence="2" key="1">
    <citation type="submission" date="2005-09" db="EMBL/GenBank/DDBJ databases">
        <title>Complete genome sequence of Clostridium kluyveri and comparative genomics of Clostridia species.</title>
        <authorList>
            <person name="Inui M."/>
            <person name="Nonaka H."/>
            <person name="Shinoda Y."/>
            <person name="Ikenaga Y."/>
            <person name="Abe M."/>
            <person name="Naito K."/>
            <person name="Vertes A.A."/>
            <person name="Yukawa H."/>
        </authorList>
    </citation>
    <scope>NUCLEOTIDE SEQUENCE [LARGE SCALE GENOMIC DNA]</scope>
    <source>
        <strain evidence="2">NBRC 12016</strain>
    </source>
</reference>
<dbReference type="Proteomes" id="UP000007969">
    <property type="component" value="Chromosome"/>
</dbReference>
<evidence type="ECO:0000313" key="1">
    <source>
        <dbReference type="EMBL" id="BAH07387.1"/>
    </source>
</evidence>
<dbReference type="Pfam" id="PF04883">
    <property type="entry name" value="HK97-gp10_like"/>
    <property type="match status" value="1"/>
</dbReference>
<dbReference type="InterPro" id="IPR010064">
    <property type="entry name" value="HK97-gp10_tail"/>
</dbReference>
<evidence type="ECO:0000313" key="2">
    <source>
        <dbReference type="Proteomes" id="UP000007969"/>
    </source>
</evidence>
<accession>B9E4G2</accession>
<proteinExistence type="predicted"/>
<sequence>MMDMAKVNIKMPEEFLLKVSRLADQTDVILPKVLEVGGEVVLDKVKGNLSKVIGKNTKYPSKSTGELLSSLGLSSAKQDRNGNFNVKVGFAEPRSGGESNAKIATIIEYGKHGQPAKPFLKPARTASRKPCINAMIAKLEEEIDKI</sequence>
<dbReference type="HOGENOM" id="CLU_150517_0_0_9"/>
<organism evidence="1 2">
    <name type="scientific">Clostridium kluyveri (strain NBRC 12016)</name>
    <dbReference type="NCBI Taxonomy" id="583346"/>
    <lineage>
        <taxon>Bacteria</taxon>
        <taxon>Bacillati</taxon>
        <taxon>Bacillota</taxon>
        <taxon>Clostridia</taxon>
        <taxon>Eubacteriales</taxon>
        <taxon>Clostridiaceae</taxon>
        <taxon>Clostridium</taxon>
    </lineage>
</organism>